<dbReference type="PANTHER" id="PTHR47356">
    <property type="entry name" value="FAD-DEPENDENT MONOOXYGENASE ASQG-RELATED"/>
    <property type="match status" value="1"/>
</dbReference>
<accession>A0ABR3SBW3</accession>
<dbReference type="EMBL" id="JAJVDC020000260">
    <property type="protein sequence ID" value="KAL1616621.1"/>
    <property type="molecule type" value="Genomic_DNA"/>
</dbReference>
<gene>
    <name evidence="1" type="ORF">SLS56_011342</name>
</gene>
<evidence type="ECO:0000313" key="1">
    <source>
        <dbReference type="EMBL" id="KAL1616621.1"/>
    </source>
</evidence>
<proteinExistence type="predicted"/>
<dbReference type="Proteomes" id="UP001521116">
    <property type="component" value="Unassembled WGS sequence"/>
</dbReference>
<keyword evidence="2" id="KW-1185">Reference proteome</keyword>
<protein>
    <recommendedName>
        <fullName evidence="3">FAD-binding domain-containing protein</fullName>
    </recommendedName>
</protein>
<organism evidence="1 2">
    <name type="scientific">Neofusicoccum ribis</name>
    <dbReference type="NCBI Taxonomy" id="45134"/>
    <lineage>
        <taxon>Eukaryota</taxon>
        <taxon>Fungi</taxon>
        <taxon>Dikarya</taxon>
        <taxon>Ascomycota</taxon>
        <taxon>Pezizomycotina</taxon>
        <taxon>Dothideomycetes</taxon>
        <taxon>Dothideomycetes incertae sedis</taxon>
        <taxon>Botryosphaeriales</taxon>
        <taxon>Botryosphaeriaceae</taxon>
        <taxon>Neofusicoccum</taxon>
    </lineage>
</organism>
<dbReference type="Gene3D" id="3.50.50.60">
    <property type="entry name" value="FAD/NAD(P)-binding domain"/>
    <property type="match status" value="1"/>
</dbReference>
<reference evidence="1 2" key="1">
    <citation type="submission" date="2024-02" db="EMBL/GenBank/DDBJ databases">
        <title>De novo assembly and annotation of 12 fungi associated with fruit tree decline syndrome in Ontario, Canada.</title>
        <authorList>
            <person name="Sulman M."/>
            <person name="Ellouze W."/>
            <person name="Ilyukhin E."/>
        </authorList>
    </citation>
    <scope>NUCLEOTIDE SEQUENCE [LARGE SCALE GENOMIC DNA]</scope>
    <source>
        <strain evidence="1 2">M1-105</strain>
    </source>
</reference>
<dbReference type="InterPro" id="IPR050562">
    <property type="entry name" value="FAD_mOase_fung"/>
</dbReference>
<dbReference type="PANTHER" id="PTHR47356:SF2">
    <property type="entry name" value="FAD-BINDING DOMAIN-CONTAINING PROTEIN-RELATED"/>
    <property type="match status" value="1"/>
</dbReference>
<dbReference type="SUPFAM" id="SSF51905">
    <property type="entry name" value="FAD/NAD(P)-binding domain"/>
    <property type="match status" value="1"/>
</dbReference>
<sequence length="149" mass="17224">MVALDRKTVLEVLYNHVKDKSKILLSKRVVSISSSGEKVEMKTDDGSSYAGDMLVGADGIHSKVRSEMWRMARETDSGWLREEEQDPMSAANYCMFGISRMDGHCNRAYWFFNVPFGQKLYGKDIPRFSKEDQERFAERYSDANCKIWE</sequence>
<dbReference type="InterPro" id="IPR036188">
    <property type="entry name" value="FAD/NAD-bd_sf"/>
</dbReference>
<evidence type="ECO:0008006" key="3">
    <source>
        <dbReference type="Google" id="ProtNLM"/>
    </source>
</evidence>
<name>A0ABR3SBW3_9PEZI</name>
<comment type="caution">
    <text evidence="1">The sequence shown here is derived from an EMBL/GenBank/DDBJ whole genome shotgun (WGS) entry which is preliminary data.</text>
</comment>
<evidence type="ECO:0000313" key="2">
    <source>
        <dbReference type="Proteomes" id="UP001521116"/>
    </source>
</evidence>